<comment type="caution">
    <text evidence="11">The sequence shown here is derived from an EMBL/GenBank/DDBJ whole genome shotgun (WGS) entry which is preliminary data.</text>
</comment>
<keyword evidence="8" id="KW-0868">Chloride</keyword>
<feature type="transmembrane region" description="Helical" evidence="10">
    <location>
        <begin position="217"/>
        <end position="239"/>
    </location>
</feature>
<sequence>MSETTGESGEQAPKGLGAQLIRLQAWVRRGFSEGRSPALWLMALVVGVIAGYGALGLRLAIQTVQLGAFGAFSENLASRAAELDALHIIAATFLAGVAVSALLFLGERMKWLPETHPLVVADVIEARAVRAGKMNTAPGLLSAAIAAVSLGGGLSAGREGPAVHLGATLAAVFTKLLGLPARAARIMLACGAAAAVSASFNAPVAGALFAFEVILGHYALRSIAPVAAASVTGAVLARIHFGATPAFPVPTIEPASIADFLAVVPLGLAAAGVAIPFILAANAAPRLVAEQAKKIHWPLWALPPVGGVIVGLIGAFVPEVLGVGYEATANALAGAYGIGLLVALIAVKLVATVITLGFRFGGGVFSPSLYLGAMVGGLFGAIVAQTLGEQASSSAFFAVVGMGAVSGAVLGAPLSTTLIVFELTASYEASIALLVAVSLATVITTSVTKGSFFHKQVERHGYDLTEGNARVILQTIRARDIMSPLDASDITGEMDEPALYEDDYLGRVMGFLSAEKLDGAPVRARSGDQPITGYISKADAHAAYADALARAHAEEHR</sequence>
<feature type="transmembrane region" description="Helical" evidence="10">
    <location>
        <begin position="186"/>
        <end position="211"/>
    </location>
</feature>
<evidence type="ECO:0000256" key="8">
    <source>
        <dbReference type="ARBA" id="ARBA00023214"/>
    </source>
</evidence>
<evidence type="ECO:0000256" key="4">
    <source>
        <dbReference type="ARBA" id="ARBA00022989"/>
    </source>
</evidence>
<dbReference type="GO" id="GO:0005254">
    <property type="term" value="F:chloride channel activity"/>
    <property type="evidence" value="ECO:0007669"/>
    <property type="project" value="UniProtKB-KW"/>
</dbReference>
<dbReference type="GO" id="GO:0034707">
    <property type="term" value="C:chloride channel complex"/>
    <property type="evidence" value="ECO:0007669"/>
    <property type="project" value="UniProtKB-KW"/>
</dbReference>
<dbReference type="PANTHER" id="PTHR43427:SF6">
    <property type="entry name" value="CHLORIDE CHANNEL PROTEIN CLC-E"/>
    <property type="match status" value="1"/>
</dbReference>
<feature type="transmembrane region" description="Helical" evidence="10">
    <location>
        <begin position="85"/>
        <end position="105"/>
    </location>
</feature>
<dbReference type="Gene3D" id="1.10.3080.10">
    <property type="entry name" value="Clc chloride channel"/>
    <property type="match status" value="1"/>
</dbReference>
<evidence type="ECO:0000256" key="1">
    <source>
        <dbReference type="ARBA" id="ARBA00004141"/>
    </source>
</evidence>
<keyword evidence="7" id="KW-0869">Chloride channel</keyword>
<comment type="subcellular location">
    <subcellularLocation>
        <location evidence="1">Membrane</location>
        <topology evidence="1">Multi-pass membrane protein</topology>
    </subcellularLocation>
</comment>
<evidence type="ECO:0000313" key="12">
    <source>
        <dbReference type="Proteomes" id="UP000245168"/>
    </source>
</evidence>
<gene>
    <name evidence="11" type="ORF">DDZ18_09580</name>
</gene>
<dbReference type="InterPro" id="IPR001807">
    <property type="entry name" value="ClC"/>
</dbReference>
<feature type="transmembrane region" description="Helical" evidence="10">
    <location>
        <begin position="427"/>
        <end position="447"/>
    </location>
</feature>
<dbReference type="InterPro" id="IPR050368">
    <property type="entry name" value="ClC-type_chloride_channel"/>
</dbReference>
<keyword evidence="2" id="KW-0813">Transport</keyword>
<keyword evidence="4 10" id="KW-1133">Transmembrane helix</keyword>
<keyword evidence="9" id="KW-0407">Ion channel</keyword>
<organism evidence="11 12">
    <name type="scientific">Marinicauda salina</name>
    <dbReference type="NCBI Taxonomy" id="2135793"/>
    <lineage>
        <taxon>Bacteria</taxon>
        <taxon>Pseudomonadati</taxon>
        <taxon>Pseudomonadota</taxon>
        <taxon>Alphaproteobacteria</taxon>
        <taxon>Maricaulales</taxon>
        <taxon>Maricaulaceae</taxon>
        <taxon>Marinicauda</taxon>
    </lineage>
</organism>
<evidence type="ECO:0000256" key="6">
    <source>
        <dbReference type="ARBA" id="ARBA00023136"/>
    </source>
</evidence>
<evidence type="ECO:0000256" key="5">
    <source>
        <dbReference type="ARBA" id="ARBA00023065"/>
    </source>
</evidence>
<feature type="transmembrane region" description="Helical" evidence="10">
    <location>
        <begin position="137"/>
        <end position="156"/>
    </location>
</feature>
<dbReference type="RefSeq" id="WP_109253174.1">
    <property type="nucleotide sequence ID" value="NZ_QEXV01000004.1"/>
</dbReference>
<keyword evidence="12" id="KW-1185">Reference proteome</keyword>
<proteinExistence type="predicted"/>
<dbReference type="Proteomes" id="UP000245168">
    <property type="component" value="Unassembled WGS sequence"/>
</dbReference>
<feature type="transmembrane region" description="Helical" evidence="10">
    <location>
        <begin position="396"/>
        <end position="421"/>
    </location>
</feature>
<dbReference type="EMBL" id="QEXV01000004">
    <property type="protein sequence ID" value="PWE16950.1"/>
    <property type="molecule type" value="Genomic_DNA"/>
</dbReference>
<dbReference type="OrthoDB" id="9767361at2"/>
<dbReference type="AlphaFoldDB" id="A0A2U2BSI1"/>
<feature type="transmembrane region" description="Helical" evidence="10">
    <location>
        <begin position="260"/>
        <end position="281"/>
    </location>
</feature>
<evidence type="ECO:0000313" key="11">
    <source>
        <dbReference type="EMBL" id="PWE16950.1"/>
    </source>
</evidence>
<keyword evidence="6 10" id="KW-0472">Membrane</keyword>
<protein>
    <submittedName>
        <fullName evidence="11">Chloride channel protein</fullName>
    </submittedName>
</protein>
<feature type="transmembrane region" description="Helical" evidence="10">
    <location>
        <begin position="38"/>
        <end position="61"/>
    </location>
</feature>
<feature type="transmembrane region" description="Helical" evidence="10">
    <location>
        <begin position="333"/>
        <end position="358"/>
    </location>
</feature>
<evidence type="ECO:0000256" key="10">
    <source>
        <dbReference type="SAM" id="Phobius"/>
    </source>
</evidence>
<name>A0A2U2BSI1_9PROT</name>
<accession>A0A2U2BSI1</accession>
<dbReference type="Pfam" id="PF00654">
    <property type="entry name" value="Voltage_CLC"/>
    <property type="match status" value="1"/>
</dbReference>
<keyword evidence="3 10" id="KW-0812">Transmembrane</keyword>
<feature type="transmembrane region" description="Helical" evidence="10">
    <location>
        <begin position="301"/>
        <end position="321"/>
    </location>
</feature>
<evidence type="ECO:0000256" key="2">
    <source>
        <dbReference type="ARBA" id="ARBA00022448"/>
    </source>
</evidence>
<reference evidence="12" key="1">
    <citation type="submission" date="2018-05" db="EMBL/GenBank/DDBJ databases">
        <authorList>
            <person name="Liu B.-T."/>
        </authorList>
    </citation>
    <scope>NUCLEOTIDE SEQUENCE [LARGE SCALE GENOMIC DNA]</scope>
    <source>
        <strain evidence="12">WD6-1</strain>
    </source>
</reference>
<dbReference type="CDD" id="cd00400">
    <property type="entry name" value="Voltage_gated_ClC"/>
    <property type="match status" value="1"/>
</dbReference>
<keyword evidence="5" id="KW-0406">Ion transport</keyword>
<evidence type="ECO:0000256" key="7">
    <source>
        <dbReference type="ARBA" id="ARBA00023173"/>
    </source>
</evidence>
<dbReference type="PRINTS" id="PR00762">
    <property type="entry name" value="CLCHANNEL"/>
</dbReference>
<feature type="transmembrane region" description="Helical" evidence="10">
    <location>
        <begin position="364"/>
        <end position="384"/>
    </location>
</feature>
<dbReference type="SUPFAM" id="SSF81340">
    <property type="entry name" value="Clc chloride channel"/>
    <property type="match status" value="1"/>
</dbReference>
<evidence type="ECO:0000256" key="9">
    <source>
        <dbReference type="ARBA" id="ARBA00023303"/>
    </source>
</evidence>
<dbReference type="PANTHER" id="PTHR43427">
    <property type="entry name" value="CHLORIDE CHANNEL PROTEIN CLC-E"/>
    <property type="match status" value="1"/>
</dbReference>
<evidence type="ECO:0000256" key="3">
    <source>
        <dbReference type="ARBA" id="ARBA00022692"/>
    </source>
</evidence>
<dbReference type="InterPro" id="IPR014743">
    <property type="entry name" value="Cl-channel_core"/>
</dbReference>